<reference evidence="9" key="2">
    <citation type="submission" date="2020-09" db="EMBL/GenBank/DDBJ databases">
        <authorList>
            <person name="Sun Q."/>
            <person name="Kim S."/>
        </authorList>
    </citation>
    <scope>NUCLEOTIDE SEQUENCE</scope>
    <source>
        <strain evidence="9">KCTC 42590</strain>
    </source>
</reference>
<evidence type="ECO:0000313" key="10">
    <source>
        <dbReference type="Proteomes" id="UP000630923"/>
    </source>
</evidence>
<dbReference type="EMBL" id="BNCI01000001">
    <property type="protein sequence ID" value="GHF16897.1"/>
    <property type="molecule type" value="Genomic_DNA"/>
</dbReference>
<evidence type="ECO:0000256" key="2">
    <source>
        <dbReference type="ARBA" id="ARBA00005811"/>
    </source>
</evidence>
<reference evidence="9" key="1">
    <citation type="journal article" date="2014" name="Int. J. Syst. Evol. Microbiol.">
        <title>Complete genome sequence of Corynebacterium casei LMG S-19264T (=DSM 44701T), isolated from a smear-ripened cheese.</title>
        <authorList>
            <consortium name="US DOE Joint Genome Institute (JGI-PGF)"/>
            <person name="Walter F."/>
            <person name="Albersmeier A."/>
            <person name="Kalinowski J."/>
            <person name="Ruckert C."/>
        </authorList>
    </citation>
    <scope>NUCLEOTIDE SEQUENCE</scope>
    <source>
        <strain evidence="9">KCTC 42590</strain>
    </source>
</reference>
<dbReference type="GO" id="GO:0015031">
    <property type="term" value="P:protein transport"/>
    <property type="evidence" value="ECO:0007669"/>
    <property type="project" value="UniProtKB-KW"/>
</dbReference>
<proteinExistence type="inferred from homology"/>
<evidence type="ECO:0000256" key="6">
    <source>
        <dbReference type="ARBA" id="ARBA00023136"/>
    </source>
</evidence>
<feature type="transmembrane region" description="Helical" evidence="8">
    <location>
        <begin position="18"/>
        <end position="36"/>
    </location>
</feature>
<sequence>MRNHAQQEEDADINMTPMLDIVFIMLIFFIVTAVFVKEAGVTVSKPEAETALAQRQVSILIAVQPNDEIWINRNEVELSELRTTVEKLHAENPKGSVAIQADVESKSGLVLKVYDAIRNAGVEKIAFATENK</sequence>
<evidence type="ECO:0000256" key="3">
    <source>
        <dbReference type="ARBA" id="ARBA00022475"/>
    </source>
</evidence>
<keyword evidence="7" id="KW-0813">Transport</keyword>
<evidence type="ECO:0000256" key="8">
    <source>
        <dbReference type="SAM" id="Phobius"/>
    </source>
</evidence>
<evidence type="ECO:0000256" key="5">
    <source>
        <dbReference type="ARBA" id="ARBA00022989"/>
    </source>
</evidence>
<keyword evidence="3" id="KW-1003">Cell membrane</keyword>
<evidence type="ECO:0000256" key="4">
    <source>
        <dbReference type="ARBA" id="ARBA00022692"/>
    </source>
</evidence>
<evidence type="ECO:0000256" key="1">
    <source>
        <dbReference type="ARBA" id="ARBA00004162"/>
    </source>
</evidence>
<protein>
    <submittedName>
        <fullName evidence="9">Biopolymer transporter ExbD</fullName>
    </submittedName>
</protein>
<keyword evidence="10" id="KW-1185">Reference proteome</keyword>
<evidence type="ECO:0000256" key="7">
    <source>
        <dbReference type="RuleBase" id="RU003879"/>
    </source>
</evidence>
<dbReference type="Gene3D" id="3.30.420.270">
    <property type="match status" value="1"/>
</dbReference>
<dbReference type="PANTHER" id="PTHR30558">
    <property type="entry name" value="EXBD MEMBRANE COMPONENT OF PMF-DRIVEN MACROMOLECULE IMPORT SYSTEM"/>
    <property type="match status" value="1"/>
</dbReference>
<keyword evidence="7" id="KW-0653">Protein transport</keyword>
<comment type="subcellular location">
    <subcellularLocation>
        <location evidence="1">Cell membrane</location>
        <topology evidence="1">Single-pass membrane protein</topology>
    </subcellularLocation>
    <subcellularLocation>
        <location evidence="7">Cell membrane</location>
        <topology evidence="7">Single-pass type II membrane protein</topology>
    </subcellularLocation>
</comment>
<dbReference type="InterPro" id="IPR003400">
    <property type="entry name" value="ExbD"/>
</dbReference>
<evidence type="ECO:0000313" key="9">
    <source>
        <dbReference type="EMBL" id="GHF16897.1"/>
    </source>
</evidence>
<name>A0A919ANS9_9PROT</name>
<dbReference type="AlphaFoldDB" id="A0A919ANS9"/>
<comment type="similarity">
    <text evidence="2 7">Belongs to the ExbD/TolR family.</text>
</comment>
<dbReference type="Pfam" id="PF02472">
    <property type="entry name" value="ExbD"/>
    <property type="match status" value="1"/>
</dbReference>
<organism evidence="9 10">
    <name type="scientific">Kordiimonas sediminis</name>
    <dbReference type="NCBI Taxonomy" id="1735581"/>
    <lineage>
        <taxon>Bacteria</taxon>
        <taxon>Pseudomonadati</taxon>
        <taxon>Pseudomonadota</taxon>
        <taxon>Alphaproteobacteria</taxon>
        <taxon>Kordiimonadales</taxon>
        <taxon>Kordiimonadaceae</taxon>
        <taxon>Kordiimonas</taxon>
    </lineage>
</organism>
<dbReference type="Proteomes" id="UP000630923">
    <property type="component" value="Unassembled WGS sequence"/>
</dbReference>
<keyword evidence="6 8" id="KW-0472">Membrane</keyword>
<dbReference type="GO" id="GO:0005886">
    <property type="term" value="C:plasma membrane"/>
    <property type="evidence" value="ECO:0007669"/>
    <property type="project" value="UniProtKB-SubCell"/>
</dbReference>
<dbReference type="RefSeq" id="WP_191250350.1">
    <property type="nucleotide sequence ID" value="NZ_BNCI01000001.1"/>
</dbReference>
<keyword evidence="5 8" id="KW-1133">Transmembrane helix</keyword>
<comment type="caution">
    <text evidence="9">The sequence shown here is derived from an EMBL/GenBank/DDBJ whole genome shotgun (WGS) entry which is preliminary data.</text>
</comment>
<keyword evidence="4 7" id="KW-0812">Transmembrane</keyword>
<gene>
    <name evidence="9" type="ORF">GCM10017044_09060</name>
</gene>
<accession>A0A919ANS9</accession>
<dbReference type="GO" id="GO:0022857">
    <property type="term" value="F:transmembrane transporter activity"/>
    <property type="evidence" value="ECO:0007669"/>
    <property type="project" value="InterPro"/>
</dbReference>
<dbReference type="PANTHER" id="PTHR30558:SF13">
    <property type="entry name" value="BIOPOLYMER TRANSPORT PROTEIN EXBD2"/>
    <property type="match status" value="1"/>
</dbReference>